<evidence type="ECO:0000259" key="3">
    <source>
        <dbReference type="Pfam" id="PF13313"/>
    </source>
</evidence>
<feature type="chain" id="PRO_5009106600" description="PEP-CTERM protein-sorting domain-containing protein" evidence="1">
    <location>
        <begin position="24"/>
        <end position="204"/>
    </location>
</feature>
<sequence length="204" mass="21562">MKKVLSLATGVLLMSGIANQAFADVIAMSFTAGTEFPYVSDPLPNTVGWEFTLSSPVTVTSLGFYDFDDDGLVNDHDVSIWDSSANVVVSASVTTSGWSDAGYFWESVTPVTLSAGTYRIGAAIYGDDYYYSGASSVITATPVTYSGGVYAVGSFDYPDNLSSNNGRFGPNFTFTAVPEPATMLLLGTGLAVLTALRREKTDVV</sequence>
<dbReference type="NCBIfam" id="TIGR02595">
    <property type="entry name" value="PEP_CTERM"/>
    <property type="match status" value="1"/>
</dbReference>
<feature type="domain" description="DUF4082" evidence="3">
    <location>
        <begin position="38"/>
        <end position="165"/>
    </location>
</feature>
<dbReference type="AlphaFoldDB" id="A0A1D8CZY6"/>
<dbReference type="STRING" id="274537.BIU88_04090"/>
<dbReference type="RefSeq" id="WP_069809113.1">
    <property type="nucleotide sequence ID" value="NZ_CP017305.1"/>
</dbReference>
<organism evidence="4 5">
    <name type="scientific">Chlorobaculum limnaeum</name>
    <dbReference type="NCBI Taxonomy" id="274537"/>
    <lineage>
        <taxon>Bacteria</taxon>
        <taxon>Pseudomonadati</taxon>
        <taxon>Chlorobiota</taxon>
        <taxon>Chlorobiia</taxon>
        <taxon>Chlorobiales</taxon>
        <taxon>Chlorobiaceae</taxon>
        <taxon>Chlorobaculum</taxon>
    </lineage>
</organism>
<evidence type="ECO:0000313" key="4">
    <source>
        <dbReference type="EMBL" id="AOS83393.1"/>
    </source>
</evidence>
<name>A0A1D8CZY6_CHLLM</name>
<gene>
    <name evidence="4" type="ORF">BIU88_04090</name>
</gene>
<keyword evidence="1" id="KW-0732">Signal</keyword>
<dbReference type="Proteomes" id="UP000095185">
    <property type="component" value="Chromosome"/>
</dbReference>
<dbReference type="Pfam" id="PF13313">
    <property type="entry name" value="DUF4082"/>
    <property type="match status" value="1"/>
</dbReference>
<evidence type="ECO:0000259" key="2">
    <source>
        <dbReference type="Pfam" id="PF07589"/>
    </source>
</evidence>
<keyword evidence="5" id="KW-1185">Reference proteome</keyword>
<evidence type="ECO:0008006" key="6">
    <source>
        <dbReference type="Google" id="ProtNLM"/>
    </source>
</evidence>
<feature type="domain" description="Ice-binding protein C-terminal" evidence="2">
    <location>
        <begin position="176"/>
        <end position="198"/>
    </location>
</feature>
<dbReference type="Pfam" id="PF07589">
    <property type="entry name" value="PEP-CTERM"/>
    <property type="match status" value="1"/>
</dbReference>
<evidence type="ECO:0000313" key="5">
    <source>
        <dbReference type="Proteomes" id="UP000095185"/>
    </source>
</evidence>
<dbReference type="EMBL" id="CP017305">
    <property type="protein sequence ID" value="AOS83393.1"/>
    <property type="molecule type" value="Genomic_DNA"/>
</dbReference>
<protein>
    <recommendedName>
        <fullName evidence="6">PEP-CTERM protein-sorting domain-containing protein</fullName>
    </recommendedName>
</protein>
<dbReference type="InterPro" id="IPR013424">
    <property type="entry name" value="Ice-binding_C"/>
</dbReference>
<proteinExistence type="predicted"/>
<accession>A0A1D8CZY6</accession>
<feature type="signal peptide" evidence="1">
    <location>
        <begin position="1"/>
        <end position="23"/>
    </location>
</feature>
<evidence type="ECO:0000256" key="1">
    <source>
        <dbReference type="SAM" id="SignalP"/>
    </source>
</evidence>
<dbReference type="InterPro" id="IPR025141">
    <property type="entry name" value="DUF4082"/>
</dbReference>
<dbReference type="KEGG" id="clz:BIU88_04090"/>
<dbReference type="OrthoDB" id="290386at2"/>
<reference evidence="4" key="1">
    <citation type="submission" date="2016-09" db="EMBL/GenBank/DDBJ databases">
        <title>Genome sequence of Chlorobaculum limnaeum.</title>
        <authorList>
            <person name="Liu Z."/>
            <person name="Tank M."/>
            <person name="Bryant D.A."/>
        </authorList>
    </citation>
    <scope>NUCLEOTIDE SEQUENCE [LARGE SCALE GENOMIC DNA]</scope>
    <source>
        <strain evidence="4">DSM 1677</strain>
    </source>
</reference>